<protein>
    <submittedName>
        <fullName evidence="1">Uncharacterized protein</fullName>
    </submittedName>
</protein>
<dbReference type="Proteomes" id="UP001213799">
    <property type="component" value="Unassembled WGS sequence"/>
</dbReference>
<organism evidence="1 2">
    <name type="scientific">Penicillium hordei</name>
    <dbReference type="NCBI Taxonomy" id="40994"/>
    <lineage>
        <taxon>Eukaryota</taxon>
        <taxon>Fungi</taxon>
        <taxon>Dikarya</taxon>
        <taxon>Ascomycota</taxon>
        <taxon>Pezizomycotina</taxon>
        <taxon>Eurotiomycetes</taxon>
        <taxon>Eurotiomycetidae</taxon>
        <taxon>Eurotiales</taxon>
        <taxon>Aspergillaceae</taxon>
        <taxon>Penicillium</taxon>
    </lineage>
</organism>
<comment type="caution">
    <text evidence="1">The sequence shown here is derived from an EMBL/GenBank/DDBJ whole genome shotgun (WGS) entry which is preliminary data.</text>
</comment>
<dbReference type="RefSeq" id="XP_056750093.1">
    <property type="nucleotide sequence ID" value="XM_056901425.1"/>
</dbReference>
<name>A0AAD6DUM9_9EURO</name>
<evidence type="ECO:0000313" key="1">
    <source>
        <dbReference type="EMBL" id="KAJ5593467.1"/>
    </source>
</evidence>
<evidence type="ECO:0000313" key="2">
    <source>
        <dbReference type="Proteomes" id="UP001213799"/>
    </source>
</evidence>
<sequence>MHTAKFINDNITVSNETDVKLTLYDENNTDESLTLLCPGETRKNFTGKIVSIEPYTTYATRSWQLSEDVVFAANRDVTVTDQSKRAI</sequence>
<accession>A0AAD6DUM9</accession>
<dbReference type="EMBL" id="JAQJAE010000005">
    <property type="protein sequence ID" value="KAJ5593467.1"/>
    <property type="molecule type" value="Genomic_DNA"/>
</dbReference>
<keyword evidence="2" id="KW-1185">Reference proteome</keyword>
<dbReference type="AlphaFoldDB" id="A0AAD6DUM9"/>
<reference evidence="1" key="2">
    <citation type="submission" date="2023-01" db="EMBL/GenBank/DDBJ databases">
        <authorList>
            <person name="Petersen C."/>
        </authorList>
    </citation>
    <scope>NUCLEOTIDE SEQUENCE</scope>
    <source>
        <strain evidence="1">IBT 12815</strain>
    </source>
</reference>
<dbReference type="GeneID" id="81591667"/>
<gene>
    <name evidence="1" type="ORF">N7537_010371</name>
</gene>
<proteinExistence type="predicted"/>
<reference evidence="1" key="1">
    <citation type="journal article" date="2023" name="IMA Fungus">
        <title>Comparative genomic study of the Penicillium genus elucidates a diverse pangenome and 15 lateral gene transfer events.</title>
        <authorList>
            <person name="Petersen C."/>
            <person name="Sorensen T."/>
            <person name="Nielsen M.R."/>
            <person name="Sondergaard T.E."/>
            <person name="Sorensen J.L."/>
            <person name="Fitzpatrick D.A."/>
            <person name="Frisvad J.C."/>
            <person name="Nielsen K.L."/>
        </authorList>
    </citation>
    <scope>NUCLEOTIDE SEQUENCE</scope>
    <source>
        <strain evidence="1">IBT 12815</strain>
    </source>
</reference>